<reference evidence="2" key="3">
    <citation type="submission" date="2025-09" db="UniProtKB">
        <authorList>
            <consortium name="Ensembl"/>
        </authorList>
    </citation>
    <scope>IDENTIFICATION</scope>
</reference>
<name>H2ZCV1_CIOSA</name>
<proteinExistence type="predicted"/>
<reference evidence="3" key="1">
    <citation type="submission" date="2003-08" db="EMBL/GenBank/DDBJ databases">
        <authorList>
            <person name="Birren B."/>
            <person name="Nusbaum C."/>
            <person name="Abebe A."/>
            <person name="Abouelleil A."/>
            <person name="Adekoya E."/>
            <person name="Ait-zahra M."/>
            <person name="Allen N."/>
            <person name="Allen T."/>
            <person name="An P."/>
            <person name="Anderson M."/>
            <person name="Anderson S."/>
            <person name="Arachchi H."/>
            <person name="Armbruster J."/>
            <person name="Bachantsang P."/>
            <person name="Baldwin J."/>
            <person name="Barry A."/>
            <person name="Bayul T."/>
            <person name="Blitshsteyn B."/>
            <person name="Bloom T."/>
            <person name="Blye J."/>
            <person name="Boguslavskiy L."/>
            <person name="Borowsky M."/>
            <person name="Boukhgalter B."/>
            <person name="Brunache A."/>
            <person name="Butler J."/>
            <person name="Calixte N."/>
            <person name="Calvo S."/>
            <person name="Camarata J."/>
            <person name="Campo K."/>
            <person name="Chang J."/>
            <person name="Cheshatsang Y."/>
            <person name="Citroen M."/>
            <person name="Collymore A."/>
            <person name="Considine T."/>
            <person name="Cook A."/>
            <person name="Cooke P."/>
            <person name="Corum B."/>
            <person name="Cuomo C."/>
            <person name="David R."/>
            <person name="Dawoe T."/>
            <person name="Degray S."/>
            <person name="Dodge S."/>
            <person name="Dooley K."/>
            <person name="Dorje P."/>
            <person name="Dorjee K."/>
            <person name="Dorris L."/>
            <person name="Duffey N."/>
            <person name="Dupes A."/>
            <person name="Elkins T."/>
            <person name="Engels R."/>
            <person name="Erickson J."/>
            <person name="Farina A."/>
            <person name="Faro S."/>
            <person name="Ferreira P."/>
            <person name="Fischer H."/>
            <person name="Fitzgerald M."/>
            <person name="Foley K."/>
            <person name="Gage D."/>
            <person name="Galagan J."/>
            <person name="Gearin G."/>
            <person name="Gnerre S."/>
            <person name="Gnirke A."/>
            <person name="Goyette A."/>
            <person name="Graham J."/>
            <person name="Grandbois E."/>
            <person name="Gyaltsen K."/>
            <person name="Hafez N."/>
            <person name="Hagopian D."/>
            <person name="Hagos B."/>
            <person name="Hall J."/>
            <person name="Hatcher B."/>
            <person name="Heller A."/>
            <person name="Higgins H."/>
            <person name="Honan T."/>
            <person name="Horn A."/>
            <person name="Houde N."/>
            <person name="Hughes L."/>
            <person name="Hulme W."/>
            <person name="Husby E."/>
            <person name="Iliev I."/>
            <person name="Jaffe D."/>
            <person name="Jones C."/>
            <person name="Kamal M."/>
            <person name="Kamat A."/>
            <person name="Kamvysselis M."/>
            <person name="Karlsson E."/>
            <person name="Kells C."/>
            <person name="Kieu A."/>
            <person name="Kisner P."/>
            <person name="Kodira C."/>
            <person name="Kulbokas E."/>
            <person name="Labutti K."/>
            <person name="Lama D."/>
            <person name="Landers T."/>
            <person name="Leger J."/>
            <person name="Levine S."/>
            <person name="Lewis D."/>
            <person name="Lewis T."/>
            <person name="Lindblad-toh K."/>
            <person name="Liu X."/>
            <person name="Lokyitsang T."/>
            <person name="Lokyitsang Y."/>
            <person name="Lucien O."/>
            <person name="Lui A."/>
            <person name="Ma L.J."/>
            <person name="Mabbitt R."/>
            <person name="Macdonald J."/>
            <person name="Maclean C."/>
            <person name="Major J."/>
            <person name="Manning J."/>
            <person name="Marabella R."/>
            <person name="Maru K."/>
            <person name="Matthews C."/>
            <person name="Mauceli E."/>
            <person name="Mccarthy M."/>
            <person name="Mcdonough S."/>
            <person name="Mcghee T."/>
            <person name="Meldrim J."/>
            <person name="Meneus L."/>
            <person name="Mesirov J."/>
            <person name="Mihalev A."/>
            <person name="Mihova T."/>
            <person name="Mikkelsen T."/>
            <person name="Mlenga V."/>
            <person name="Moru K."/>
            <person name="Mozes J."/>
            <person name="Mulrain L."/>
            <person name="Munson G."/>
            <person name="Naylor J."/>
            <person name="Newes C."/>
            <person name="Nguyen C."/>
            <person name="Nguyen N."/>
            <person name="Nguyen T."/>
            <person name="Nicol R."/>
            <person name="Nielsen C."/>
            <person name="Nizzari M."/>
            <person name="Norbu C."/>
            <person name="Norbu N."/>
            <person name="O'donnell P."/>
            <person name="Okoawo O."/>
            <person name="O'leary S."/>
            <person name="Omotosho B."/>
            <person name="O'neill K."/>
            <person name="Osman S."/>
            <person name="Parker S."/>
            <person name="Perrin D."/>
            <person name="Phunkhang P."/>
            <person name="Piqani B."/>
            <person name="Purcell S."/>
            <person name="Rachupka T."/>
            <person name="Ramasamy U."/>
            <person name="Rameau R."/>
            <person name="Ray V."/>
            <person name="Raymond C."/>
            <person name="Retta R."/>
            <person name="Richardson S."/>
            <person name="Rise C."/>
            <person name="Rodriguez J."/>
            <person name="Rogers J."/>
            <person name="Rogov P."/>
            <person name="Rutman M."/>
            <person name="Schupbach R."/>
            <person name="Seaman C."/>
            <person name="Settipalli S."/>
            <person name="Sharpe T."/>
            <person name="Sheridan J."/>
            <person name="Sherpa N."/>
            <person name="Shi J."/>
            <person name="Smirnov S."/>
            <person name="Smith C."/>
            <person name="Sougnez C."/>
            <person name="Spencer B."/>
            <person name="Stalker J."/>
            <person name="Stange-thomann N."/>
            <person name="Stavropoulos S."/>
            <person name="Stetson K."/>
            <person name="Stone C."/>
            <person name="Stone S."/>
            <person name="Stubbs M."/>
            <person name="Talamas J."/>
            <person name="Tchuinga P."/>
            <person name="Tenzing P."/>
            <person name="Tesfaye S."/>
            <person name="Theodore J."/>
            <person name="Thoulutsang Y."/>
            <person name="Topham K."/>
            <person name="Towey S."/>
            <person name="Tsamla T."/>
            <person name="Tsomo N."/>
            <person name="Vallee D."/>
            <person name="Vassiliev H."/>
            <person name="Venkataraman V."/>
            <person name="Vinson J."/>
            <person name="Vo A."/>
            <person name="Wade C."/>
            <person name="Wang S."/>
            <person name="Wangchuk T."/>
            <person name="Wangdi T."/>
            <person name="Whittaker C."/>
            <person name="Wilkinson J."/>
            <person name="Wu Y."/>
            <person name="Wyman D."/>
            <person name="Yadav S."/>
            <person name="Yang S."/>
            <person name="Yang X."/>
            <person name="Yeager S."/>
            <person name="Yee E."/>
            <person name="Young G."/>
            <person name="Zainoun J."/>
            <person name="Zembeck L."/>
            <person name="Zimmer A."/>
            <person name="Zody M."/>
            <person name="Lander E."/>
        </authorList>
    </citation>
    <scope>NUCLEOTIDE SEQUENCE [LARGE SCALE GENOMIC DNA]</scope>
</reference>
<feature type="chain" id="PRO_5003578634" description="Kazal-like domain-containing protein" evidence="1">
    <location>
        <begin position="26"/>
        <end position="129"/>
    </location>
</feature>
<reference evidence="2" key="2">
    <citation type="submission" date="2025-08" db="UniProtKB">
        <authorList>
            <consortium name="Ensembl"/>
        </authorList>
    </citation>
    <scope>IDENTIFICATION</scope>
</reference>
<organism evidence="2 3">
    <name type="scientific">Ciona savignyi</name>
    <name type="common">Pacific transparent sea squirt</name>
    <dbReference type="NCBI Taxonomy" id="51511"/>
    <lineage>
        <taxon>Eukaryota</taxon>
        <taxon>Metazoa</taxon>
        <taxon>Chordata</taxon>
        <taxon>Tunicata</taxon>
        <taxon>Ascidiacea</taxon>
        <taxon>Phlebobranchia</taxon>
        <taxon>Cionidae</taxon>
        <taxon>Ciona</taxon>
    </lineage>
</organism>
<feature type="signal peptide" evidence="1">
    <location>
        <begin position="1"/>
        <end position="25"/>
    </location>
</feature>
<dbReference type="GeneTree" id="ENSGT00660000097411"/>
<evidence type="ECO:0000313" key="2">
    <source>
        <dbReference type="Ensembl" id="ENSCSAVP00000015417.1"/>
    </source>
</evidence>
<evidence type="ECO:0000256" key="1">
    <source>
        <dbReference type="SAM" id="SignalP"/>
    </source>
</evidence>
<dbReference type="InParanoid" id="H2ZCV1"/>
<evidence type="ECO:0000313" key="3">
    <source>
        <dbReference type="Proteomes" id="UP000007875"/>
    </source>
</evidence>
<accession>H2ZCV1</accession>
<dbReference type="Proteomes" id="UP000007875">
    <property type="component" value="Unassembled WGS sequence"/>
</dbReference>
<dbReference type="OMA" id="CENECRS"/>
<evidence type="ECO:0008006" key="4">
    <source>
        <dbReference type="Google" id="ProtNLM"/>
    </source>
</evidence>
<keyword evidence="3" id="KW-1185">Reference proteome</keyword>
<protein>
    <recommendedName>
        <fullName evidence="4">Kazal-like domain-containing protein</fullName>
    </recommendedName>
</protein>
<dbReference type="Ensembl" id="ENSCSAVT00000015595.1">
    <property type="protein sequence ID" value="ENSCSAVP00000015417.1"/>
    <property type="gene ID" value="ENSCSAVG00000009044.1"/>
</dbReference>
<sequence length="129" mass="14758">MLKLSMVNLSILLLFLLKDAWLGCATVESNMNLCENECRSGNPRAHKKLCIESNCLLTSLEHCATLYFYRARFGFMCHRMSDPVCVLNGTEIIRMNSRCALCQKMHRQRETGPIIIETDQPCPTHPPRN</sequence>
<dbReference type="AlphaFoldDB" id="H2ZCV1"/>
<dbReference type="HOGENOM" id="CLU_1948082_0_0_1"/>
<keyword evidence="1" id="KW-0732">Signal</keyword>